<keyword evidence="2" id="KW-1185">Reference proteome</keyword>
<dbReference type="PATRIC" id="fig|1126833.4.peg.881"/>
<dbReference type="EMBL" id="CP011058">
    <property type="protein sequence ID" value="AJY73931.1"/>
    <property type="molecule type" value="Genomic_DNA"/>
</dbReference>
<proteinExistence type="predicted"/>
<dbReference type="KEGG" id="pbj:VN24_04035"/>
<evidence type="ECO:0000313" key="1">
    <source>
        <dbReference type="EMBL" id="AJY73931.1"/>
    </source>
</evidence>
<dbReference type="Proteomes" id="UP000032633">
    <property type="component" value="Chromosome"/>
</dbReference>
<dbReference type="HOGENOM" id="CLU_2539356_0_0_9"/>
<dbReference type="RefSeq" id="WP_045669367.1">
    <property type="nucleotide sequence ID" value="NZ_CP011058.1"/>
</dbReference>
<organism evidence="1 2">
    <name type="scientific">Paenibacillus beijingensis</name>
    <dbReference type="NCBI Taxonomy" id="1126833"/>
    <lineage>
        <taxon>Bacteria</taxon>
        <taxon>Bacillati</taxon>
        <taxon>Bacillota</taxon>
        <taxon>Bacilli</taxon>
        <taxon>Bacillales</taxon>
        <taxon>Paenibacillaceae</taxon>
        <taxon>Paenibacillus</taxon>
    </lineage>
</organism>
<protein>
    <submittedName>
        <fullName evidence="1">Uncharacterized protein</fullName>
    </submittedName>
</protein>
<name>A0A0D5NFA3_9BACL</name>
<evidence type="ECO:0000313" key="2">
    <source>
        <dbReference type="Proteomes" id="UP000032633"/>
    </source>
</evidence>
<reference evidence="2" key="2">
    <citation type="submission" date="2015-03" db="EMBL/GenBank/DDBJ databases">
        <title>Genome sequence of Paenibacillus beijingensis strain DSM 24997T.</title>
        <authorList>
            <person name="Kwak Y."/>
            <person name="Shin J.-H."/>
        </authorList>
    </citation>
    <scope>NUCLEOTIDE SEQUENCE [LARGE SCALE GENOMIC DNA]</scope>
    <source>
        <strain evidence="2">DSM 24997</strain>
    </source>
</reference>
<dbReference type="AlphaFoldDB" id="A0A0D5NFA3"/>
<dbReference type="OrthoDB" id="9815124at2"/>
<gene>
    <name evidence="1" type="ORF">VN24_04035</name>
</gene>
<reference evidence="1 2" key="1">
    <citation type="journal article" date="2015" name="J. Biotechnol.">
        <title>Complete genome sequence of Paenibacillus beijingensis 7188(T) (=DSM 24997(T)), a novel rhizobacterium from jujube garden soil.</title>
        <authorList>
            <person name="Kwak Y."/>
            <person name="Shin J.H."/>
        </authorList>
    </citation>
    <scope>NUCLEOTIDE SEQUENCE [LARGE SCALE GENOMIC DNA]</scope>
    <source>
        <strain evidence="1 2">DSM 24997</strain>
    </source>
</reference>
<accession>A0A0D5NFA3</accession>
<sequence>MFDWLAAMVPLRVGNFAIAGEDDFNHAPIMQAIAYHDSGAMMTIDTHYPSFYQQDKVGEVEAVRRTKNYFESLVLEDVSFDKS</sequence>